<organism evidence="2 3">
    <name type="scientific">Flavobacterium covae</name>
    <dbReference type="NCBI Taxonomy" id="2906076"/>
    <lineage>
        <taxon>Bacteria</taxon>
        <taxon>Pseudomonadati</taxon>
        <taxon>Bacteroidota</taxon>
        <taxon>Flavobacteriia</taxon>
        <taxon>Flavobacteriales</taxon>
        <taxon>Flavobacteriaceae</taxon>
        <taxon>Flavobacterium</taxon>
    </lineage>
</organism>
<evidence type="ECO:0000313" key="2">
    <source>
        <dbReference type="EMBL" id="MFK7004781.1"/>
    </source>
</evidence>
<feature type="compositionally biased region" description="Basic and acidic residues" evidence="1">
    <location>
        <begin position="34"/>
        <end position="50"/>
    </location>
</feature>
<comment type="caution">
    <text evidence="2">The sequence shown here is derived from an EMBL/GenBank/DDBJ whole genome shotgun (WGS) entry which is preliminary data.</text>
</comment>
<gene>
    <name evidence="2" type="ORF">V3467_13125</name>
</gene>
<proteinExistence type="predicted"/>
<evidence type="ECO:0000256" key="1">
    <source>
        <dbReference type="SAM" id="MobiDB-lite"/>
    </source>
</evidence>
<dbReference type="EMBL" id="JAZHOJ010000043">
    <property type="protein sequence ID" value="MFK7004781.1"/>
    <property type="molecule type" value="Genomic_DNA"/>
</dbReference>
<accession>A0ABW8PKD1</accession>
<name>A0ABW8PKD1_9FLAO</name>
<reference evidence="2 3" key="1">
    <citation type="submission" date="2024-02" db="EMBL/GenBank/DDBJ databases">
        <title>Comparative Genomic Analysis of Flavobacterium Species Causing Columnaris Disease of Freshwater Fish in Thailand: Insights into Virulence and Resistance Mechanisms.</title>
        <authorList>
            <person name="Nguyen D."/>
            <person name="Chokmangmeepisarn P."/>
            <person name="Khianchaikhan K."/>
            <person name="Morishita M."/>
            <person name="Bunnoy A."/>
            <person name="Rodkhum C."/>
        </authorList>
    </citation>
    <scope>NUCLEOTIDE SEQUENCE [LARGE SCALE GENOMIC DNA]</scope>
    <source>
        <strain evidence="2 3">PCBSB2203</strain>
    </source>
</reference>
<dbReference type="Proteomes" id="UP001621713">
    <property type="component" value="Unassembled WGS sequence"/>
</dbReference>
<feature type="region of interest" description="Disordered" evidence="1">
    <location>
        <begin position="28"/>
        <end position="50"/>
    </location>
</feature>
<protein>
    <submittedName>
        <fullName evidence="2">Uncharacterized protein</fullName>
    </submittedName>
</protein>
<sequence>MKTHTLICAIIALALNIDVDPEKIKPPRGGRTCYIERDKGGGRPKLNKDKKTLKPPIHRVYVFFKDRGNSSTEYKV</sequence>
<dbReference type="RefSeq" id="WP_088467059.1">
    <property type="nucleotide sequence ID" value="NZ_JAZHOJ010000043.1"/>
</dbReference>
<evidence type="ECO:0000313" key="3">
    <source>
        <dbReference type="Proteomes" id="UP001621713"/>
    </source>
</evidence>
<keyword evidence="3" id="KW-1185">Reference proteome</keyword>